<dbReference type="InterPro" id="IPR001623">
    <property type="entry name" value="DnaJ_domain"/>
</dbReference>
<dbReference type="PANTHER" id="PTHR44360">
    <property type="entry name" value="DNAJ HOMOLOG SUBFAMILY B MEMBER 9"/>
    <property type="match status" value="1"/>
</dbReference>
<dbReference type="CDD" id="cd06257">
    <property type="entry name" value="DnaJ"/>
    <property type="match status" value="1"/>
</dbReference>
<evidence type="ECO:0000313" key="9">
    <source>
        <dbReference type="EMBL" id="CAF1629276.1"/>
    </source>
</evidence>
<dbReference type="PANTHER" id="PTHR44360:SF1">
    <property type="entry name" value="DNAJ HOMOLOG SUBFAMILY B MEMBER 9"/>
    <property type="match status" value="1"/>
</dbReference>
<dbReference type="Gene3D" id="1.10.287.110">
    <property type="entry name" value="DnaJ domain"/>
    <property type="match status" value="1"/>
</dbReference>
<evidence type="ECO:0000259" key="7">
    <source>
        <dbReference type="PROSITE" id="PS50076"/>
    </source>
</evidence>
<keyword evidence="6" id="KW-0732">Signal</keyword>
<dbReference type="InterPro" id="IPR036869">
    <property type="entry name" value="J_dom_sf"/>
</dbReference>
<gene>
    <name evidence="8" type="ORF">EDS130_LOCUS36313</name>
    <name evidence="9" type="ORF">XAT740_LOCUS51375</name>
</gene>
<dbReference type="InterPro" id="IPR018253">
    <property type="entry name" value="DnaJ_domain_CS"/>
</dbReference>
<dbReference type="SMART" id="SM00271">
    <property type="entry name" value="DnaJ"/>
    <property type="match status" value="1"/>
</dbReference>
<dbReference type="SUPFAM" id="SSF46565">
    <property type="entry name" value="Chaperone J-domain"/>
    <property type="match status" value="1"/>
</dbReference>
<keyword evidence="1" id="KW-0143">Chaperone</keyword>
<dbReference type="EMBL" id="CAJNOR010008147">
    <property type="protein sequence ID" value="CAF1629276.1"/>
    <property type="molecule type" value="Genomic_DNA"/>
</dbReference>
<name>A0A815L5G1_ADIRI</name>
<comment type="function">
    <text evidence="4">Co-chaperone for Hsp70 protein HSPA5/BiP that acts as a key repressor of the ERN1/IRE1-mediated unfolded protein response (UPR). J domain-containing co-chaperones stimulate the ATPase activity of Hsp70 proteins and are required for efficient substrate recognition by Hsp70 proteins. In the unstressed endoplasmic reticulum, interacts with the luminal region of ERN1/IRE1 and selectively recruits HSPA5/BiP: HSPA5/BiP disrupts the dimerization of the active ERN1/IRE1 luminal region, thereby inactivating ERN1/IRE1. Also involved in endoplasmic reticulum-associated degradation (ERAD) of misfolded proteins. Required for survival of B-cell progenitors and normal antibody production.</text>
</comment>
<evidence type="ECO:0000256" key="6">
    <source>
        <dbReference type="SAM" id="SignalP"/>
    </source>
</evidence>
<evidence type="ECO:0000256" key="1">
    <source>
        <dbReference type="ARBA" id="ARBA00023186"/>
    </source>
</evidence>
<evidence type="ECO:0000256" key="4">
    <source>
        <dbReference type="ARBA" id="ARBA00045428"/>
    </source>
</evidence>
<feature type="chain" id="PRO_5035606582" description="DnaJ homolog subfamily B member 9" evidence="6">
    <location>
        <begin position="22"/>
        <end position="217"/>
    </location>
</feature>
<dbReference type="GO" id="GO:0005783">
    <property type="term" value="C:endoplasmic reticulum"/>
    <property type="evidence" value="ECO:0007669"/>
    <property type="project" value="TreeGrafter"/>
</dbReference>
<evidence type="ECO:0000313" key="11">
    <source>
        <dbReference type="Proteomes" id="UP000663852"/>
    </source>
</evidence>
<evidence type="ECO:0000256" key="2">
    <source>
        <dbReference type="ARBA" id="ARBA00040158"/>
    </source>
</evidence>
<protein>
    <recommendedName>
        <fullName evidence="2">DnaJ homolog subfamily B member 9</fullName>
    </recommendedName>
    <alternativeName>
        <fullName evidence="3">Endoplasmic reticulum DNA J domain-containing protein 4</fullName>
    </alternativeName>
</protein>
<dbReference type="GO" id="GO:0051787">
    <property type="term" value="F:misfolded protein binding"/>
    <property type="evidence" value="ECO:0007669"/>
    <property type="project" value="TreeGrafter"/>
</dbReference>
<dbReference type="PRINTS" id="PR00625">
    <property type="entry name" value="JDOMAIN"/>
</dbReference>
<keyword evidence="10" id="KW-1185">Reference proteome</keyword>
<dbReference type="PROSITE" id="PS50076">
    <property type="entry name" value="DNAJ_2"/>
    <property type="match status" value="1"/>
</dbReference>
<dbReference type="InterPro" id="IPR051948">
    <property type="entry name" value="Hsp70_co-chaperone_J-domain"/>
</dbReference>
<feature type="signal peptide" evidence="6">
    <location>
        <begin position="1"/>
        <end position="21"/>
    </location>
</feature>
<reference evidence="8" key="1">
    <citation type="submission" date="2021-02" db="EMBL/GenBank/DDBJ databases">
        <authorList>
            <person name="Nowell W R."/>
        </authorList>
    </citation>
    <scope>NUCLEOTIDE SEQUENCE</scope>
</reference>
<dbReference type="PROSITE" id="PS00636">
    <property type="entry name" value="DNAJ_1"/>
    <property type="match status" value="1"/>
</dbReference>
<dbReference type="GO" id="GO:0036503">
    <property type="term" value="P:ERAD pathway"/>
    <property type="evidence" value="ECO:0007669"/>
    <property type="project" value="TreeGrafter"/>
</dbReference>
<dbReference type="EMBL" id="CAJNOJ010000335">
    <property type="protein sequence ID" value="CAF1405328.1"/>
    <property type="molecule type" value="Genomic_DNA"/>
</dbReference>
<sequence>MNTIALIRFIVLAVCIVVVTAKDYYEILGVKRDASEKEIKRKFRQLALKYHPDKNKDPKAEETFRSIAEAYDVLGNPEKRRQYNAQGHQSFTSSSQHGGSHDFNFNMHDFFKEFDSFHQAHHNAHHHAHHQAHQRAHQRAHQQAHQGFHFDFGSLFDDDDDFFGTNIHSFGGDSFGFGNLFDGFGDSHHTVSKHSNQHCRTVTRREGNTVSTITECH</sequence>
<dbReference type="AlphaFoldDB" id="A0A815L5G1"/>
<evidence type="ECO:0000256" key="5">
    <source>
        <dbReference type="ARBA" id="ARBA00046365"/>
    </source>
</evidence>
<dbReference type="Proteomes" id="UP000663852">
    <property type="component" value="Unassembled WGS sequence"/>
</dbReference>
<dbReference type="GO" id="GO:0051087">
    <property type="term" value="F:protein-folding chaperone binding"/>
    <property type="evidence" value="ECO:0007669"/>
    <property type="project" value="TreeGrafter"/>
</dbReference>
<dbReference type="Pfam" id="PF00226">
    <property type="entry name" value="DnaJ"/>
    <property type="match status" value="1"/>
</dbReference>
<comment type="subunit">
    <text evidence="5">Interacts with HSPA5/BiP; interaction is direct. Interacts with ERN1/IRE1 (via the luminal region). Interacts with DERL1.</text>
</comment>
<dbReference type="Proteomes" id="UP000663828">
    <property type="component" value="Unassembled WGS sequence"/>
</dbReference>
<feature type="domain" description="J" evidence="7">
    <location>
        <begin position="23"/>
        <end position="87"/>
    </location>
</feature>
<organism evidence="8 11">
    <name type="scientific">Adineta ricciae</name>
    <name type="common">Rotifer</name>
    <dbReference type="NCBI Taxonomy" id="249248"/>
    <lineage>
        <taxon>Eukaryota</taxon>
        <taxon>Metazoa</taxon>
        <taxon>Spiralia</taxon>
        <taxon>Gnathifera</taxon>
        <taxon>Rotifera</taxon>
        <taxon>Eurotatoria</taxon>
        <taxon>Bdelloidea</taxon>
        <taxon>Adinetida</taxon>
        <taxon>Adinetidae</taxon>
        <taxon>Adineta</taxon>
    </lineage>
</organism>
<evidence type="ECO:0000256" key="3">
    <source>
        <dbReference type="ARBA" id="ARBA00041533"/>
    </source>
</evidence>
<evidence type="ECO:0000313" key="10">
    <source>
        <dbReference type="Proteomes" id="UP000663828"/>
    </source>
</evidence>
<accession>A0A815L5G1</accession>
<proteinExistence type="predicted"/>
<comment type="caution">
    <text evidence="8">The sequence shown here is derived from an EMBL/GenBank/DDBJ whole genome shotgun (WGS) entry which is preliminary data.</text>
</comment>
<evidence type="ECO:0000313" key="8">
    <source>
        <dbReference type="EMBL" id="CAF1405328.1"/>
    </source>
</evidence>
<dbReference type="OrthoDB" id="552049at2759"/>